<evidence type="ECO:0000313" key="11">
    <source>
        <dbReference type="Proteomes" id="UP001153714"/>
    </source>
</evidence>
<evidence type="ECO:0008006" key="12">
    <source>
        <dbReference type="Google" id="ProtNLM"/>
    </source>
</evidence>
<dbReference type="PANTHER" id="PTHR33562:SF20">
    <property type="entry name" value="PROTEIN QUIVER"/>
    <property type="match status" value="1"/>
</dbReference>
<evidence type="ECO:0000256" key="5">
    <source>
        <dbReference type="ARBA" id="ARBA00022989"/>
    </source>
</evidence>
<evidence type="ECO:0000256" key="4">
    <source>
        <dbReference type="ARBA" id="ARBA00022729"/>
    </source>
</evidence>
<keyword evidence="4" id="KW-0732">Signal</keyword>
<gene>
    <name evidence="10" type="ORF">DIATSA_LOCUS6445</name>
</gene>
<keyword evidence="2" id="KW-0336">GPI-anchor</keyword>
<evidence type="ECO:0000256" key="1">
    <source>
        <dbReference type="ARBA" id="ARBA00004589"/>
    </source>
</evidence>
<reference evidence="10" key="1">
    <citation type="submission" date="2021-12" db="EMBL/GenBank/DDBJ databases">
        <authorList>
            <person name="King R."/>
        </authorList>
    </citation>
    <scope>NUCLEOTIDE SEQUENCE</scope>
</reference>
<dbReference type="InterPro" id="IPR050975">
    <property type="entry name" value="Sleep_regulator"/>
</dbReference>
<dbReference type="PANTHER" id="PTHR33562">
    <property type="entry name" value="ATILLA, ISOFORM B-RELATED-RELATED"/>
    <property type="match status" value="1"/>
</dbReference>
<protein>
    <recommendedName>
        <fullName evidence="12">Protein sleepless</fullName>
    </recommendedName>
</protein>
<keyword evidence="8" id="KW-0449">Lipoprotein</keyword>
<evidence type="ECO:0000256" key="6">
    <source>
        <dbReference type="ARBA" id="ARBA00023136"/>
    </source>
</evidence>
<keyword evidence="11" id="KW-1185">Reference proteome</keyword>
<name>A0A9N9R3N3_9NEOP</name>
<evidence type="ECO:0000256" key="9">
    <source>
        <dbReference type="SAM" id="MobiDB-lite"/>
    </source>
</evidence>
<comment type="subcellular location">
    <subcellularLocation>
        <location evidence="1">Membrane</location>
        <topology evidence="1">Lipid-anchor</topology>
        <topology evidence="1">GPI-anchor</topology>
    </subcellularLocation>
</comment>
<evidence type="ECO:0000256" key="2">
    <source>
        <dbReference type="ARBA" id="ARBA00022622"/>
    </source>
</evidence>
<dbReference type="GO" id="GO:0032222">
    <property type="term" value="P:regulation of synaptic transmission, cholinergic"/>
    <property type="evidence" value="ECO:0007669"/>
    <property type="project" value="InterPro"/>
</dbReference>
<dbReference type="InterPro" id="IPR031424">
    <property type="entry name" value="QVR-like"/>
</dbReference>
<feature type="region of interest" description="Disordered" evidence="9">
    <location>
        <begin position="56"/>
        <end position="97"/>
    </location>
</feature>
<evidence type="ECO:0000313" key="10">
    <source>
        <dbReference type="EMBL" id="CAG9788651.1"/>
    </source>
</evidence>
<keyword evidence="3" id="KW-0812">Transmembrane</keyword>
<sequence>MRHAYPLPPAQGRRVMWGSSCDPTPEGARQAGVYPLKSRHVPCMRSMFVPISARLEKDRSQTVGGASQKHSRRTPQTERGRAMPDQRANRSDCPRRGAAQDLTELTNLSSTSLCIKCYQCNSQSDQACRDPFQKTSKSVDCNTQDSYNYNNNFLKFLLNQEDNKNLNLVGATRFCHKIITSTGTVIRTCLDSNPVNKNQSCQLLDSASLIDPSKKISHCSVCDTDNCNGVGAISSSLPLAAVTVIISYLVYKQ</sequence>
<organism evidence="10 11">
    <name type="scientific">Diatraea saccharalis</name>
    <name type="common">sugarcane borer</name>
    <dbReference type="NCBI Taxonomy" id="40085"/>
    <lineage>
        <taxon>Eukaryota</taxon>
        <taxon>Metazoa</taxon>
        <taxon>Ecdysozoa</taxon>
        <taxon>Arthropoda</taxon>
        <taxon>Hexapoda</taxon>
        <taxon>Insecta</taxon>
        <taxon>Pterygota</taxon>
        <taxon>Neoptera</taxon>
        <taxon>Endopterygota</taxon>
        <taxon>Lepidoptera</taxon>
        <taxon>Glossata</taxon>
        <taxon>Ditrysia</taxon>
        <taxon>Pyraloidea</taxon>
        <taxon>Crambidae</taxon>
        <taxon>Crambinae</taxon>
        <taxon>Diatraea</taxon>
    </lineage>
</organism>
<dbReference type="Proteomes" id="UP001153714">
    <property type="component" value="Chromosome 2"/>
</dbReference>
<dbReference type="Pfam" id="PF17064">
    <property type="entry name" value="QVR"/>
    <property type="match status" value="1"/>
</dbReference>
<dbReference type="AlphaFoldDB" id="A0A9N9R3N3"/>
<dbReference type="EMBL" id="OU893333">
    <property type="protein sequence ID" value="CAG9788651.1"/>
    <property type="molecule type" value="Genomic_DNA"/>
</dbReference>
<dbReference type="GO" id="GO:0098552">
    <property type="term" value="C:side of membrane"/>
    <property type="evidence" value="ECO:0007669"/>
    <property type="project" value="UniProtKB-KW"/>
</dbReference>
<accession>A0A9N9R3N3</accession>
<keyword evidence="5" id="KW-1133">Transmembrane helix</keyword>
<reference evidence="10" key="2">
    <citation type="submission" date="2022-10" db="EMBL/GenBank/DDBJ databases">
        <authorList>
            <consortium name="ENA_rothamsted_submissions"/>
            <consortium name="culmorum"/>
            <person name="King R."/>
        </authorList>
    </citation>
    <scope>NUCLEOTIDE SEQUENCE</scope>
</reference>
<proteinExistence type="predicted"/>
<evidence type="ECO:0000256" key="8">
    <source>
        <dbReference type="ARBA" id="ARBA00023288"/>
    </source>
</evidence>
<feature type="region of interest" description="Disordered" evidence="9">
    <location>
        <begin position="1"/>
        <end position="29"/>
    </location>
</feature>
<keyword evidence="6" id="KW-0472">Membrane</keyword>
<evidence type="ECO:0000256" key="7">
    <source>
        <dbReference type="ARBA" id="ARBA00023180"/>
    </source>
</evidence>
<evidence type="ECO:0000256" key="3">
    <source>
        <dbReference type="ARBA" id="ARBA00022692"/>
    </source>
</evidence>
<dbReference type="OrthoDB" id="6582325at2759"/>
<keyword evidence="7" id="KW-0325">Glycoprotein</keyword>
<dbReference type="GO" id="GO:0030431">
    <property type="term" value="P:sleep"/>
    <property type="evidence" value="ECO:0007669"/>
    <property type="project" value="InterPro"/>
</dbReference>
<feature type="compositionally biased region" description="Basic and acidic residues" evidence="9">
    <location>
        <begin position="75"/>
        <end position="95"/>
    </location>
</feature>